<dbReference type="KEGG" id="adi:B5T_02203"/>
<dbReference type="OrthoDB" id="8664525at2"/>
<feature type="transmembrane region" description="Helical" evidence="1">
    <location>
        <begin position="811"/>
        <end position="833"/>
    </location>
</feature>
<keyword evidence="1" id="KW-1133">Transmembrane helix</keyword>
<dbReference type="EMBL" id="CP003466">
    <property type="protein sequence ID" value="AFT70477.1"/>
    <property type="molecule type" value="Genomic_DNA"/>
</dbReference>
<evidence type="ECO:0000259" key="2">
    <source>
        <dbReference type="Pfam" id="PF20249"/>
    </source>
</evidence>
<accession>K0CFH6</accession>
<proteinExistence type="predicted"/>
<dbReference type="RefSeq" id="WP_014994548.1">
    <property type="nucleotide sequence ID" value="NC_018691.1"/>
</dbReference>
<protein>
    <recommendedName>
        <fullName evidence="2">Toxin VasX N-terminal region domain-containing protein</fullName>
    </recommendedName>
</protein>
<dbReference type="InterPro" id="IPR046864">
    <property type="entry name" value="VasX_N"/>
</dbReference>
<dbReference type="AlphaFoldDB" id="K0CFH6"/>
<name>K0CFH6_ALCDB</name>
<dbReference type="eggNOG" id="COG2268">
    <property type="taxonomic scope" value="Bacteria"/>
</dbReference>
<dbReference type="PATRIC" id="fig|930169.3.peg.2171"/>
<keyword evidence="4" id="KW-1185">Reference proteome</keyword>
<dbReference type="Proteomes" id="UP000006286">
    <property type="component" value="Chromosome"/>
</dbReference>
<sequence>MTSAQNGQCPFCKKQGLPILPLRYAVARDDHESGPYDPTVPEVSGPFGADVQDVPLPEGQHYTLRLLRPGYLYVFNEVGKSWNGYQVTENGYLYPYVTELDHASLQSMSPESPESIDVHLVPPTEEKEFSCTREPSHAHLARCIMIPNADEADAIYMVFSDVAWTKRTWHAYANDVDGRRSRMRRISLAGWQGGSQPHMQEILEGLVSQTAESHYPWQPPSSPKPVAKSASGERIATMDTMRVFPCSALEHSIQEVHGLREQVPGLTQWAREQAESSGMSPAIVALEDPVGITTDLAGLLRAKFKTFLEREDIKRPITIASTLSGLQEALENQAELNRIQGAKAVAVESISPWYDLPIMATNNTEAVIEQSNQEEVMRKWHERKLAQDRAYRIEWQEKVRVAESEAIAELTAADLDQARRNAWGKYGEMLKEGQPDEWLEQTYKPALEAFDQNQLAPLAQAHATWMESSKLLGYFDDRYDAERMEDGQAFADTLLLCLQDTQQYDACQALYERWLSAESIERENLLLRAMVFNQTAILEQVNQEASRGLSVSDLKKLPWDKLITAYEKAMEELSDAGQSAAARVVAALMGPVMKVLDIVMDKGVGPLLISLGLVGKTPVVYSRVSGTLAEALDDFVRQLRQLNPAFADMDQQLLKDRIEVKSRGSRRITHDRAPGGRVLEQRVQIAADRLQLSSVEGGLSERLRANAAADAVVDIDDWNKSPMSRWQTMTSGDVRTGIVGVLLGFWSMKQQGEAMDKAVYEDQQVESTWRFGAAVAGVTEAVAGTVHRMLTRAEIVGAWTARLVGSAVEKVLFWGTKALGVAAALISGVWDIIRGEEERAKQNYGMSVLYYVSAGATIGSFMAFGGVFGATILGLSSTVVGIILVGVVLVAAVLILMFQNDDLQDWLERCYFGGLGQGGEPEDDARMNTLEEEMAALNSLLEVEA</sequence>
<dbReference type="CDD" id="cd20707">
    <property type="entry name" value="MIX_III"/>
    <property type="match status" value="1"/>
</dbReference>
<gene>
    <name evidence="3" type="ordered locus">B5T_02203</name>
</gene>
<feature type="domain" description="Toxin VasX N-terminal region" evidence="2">
    <location>
        <begin position="9"/>
        <end position="191"/>
    </location>
</feature>
<reference evidence="3 4" key="1">
    <citation type="journal article" date="2012" name="J. Bacteriol.">
        <title>Complete genome sequence of Alcanivorax dieselolei type strain B5.</title>
        <authorList>
            <person name="Lai Q."/>
            <person name="Li W."/>
            <person name="Shao Z."/>
        </authorList>
    </citation>
    <scope>NUCLEOTIDE SEQUENCE [LARGE SCALE GENOMIC DNA]</scope>
    <source>
        <strain evidence="4">DSM 16502 / CGMCC 1.3690 / B-5</strain>
    </source>
</reference>
<feature type="transmembrane region" description="Helical" evidence="1">
    <location>
        <begin position="848"/>
        <end position="873"/>
    </location>
</feature>
<organism evidence="3 4">
    <name type="scientific">Alcanivorax dieselolei (strain DSM 16502 / CGMCC 1.3690 / MCCC 1A00001 / B-5)</name>
    <name type="common">Alloalcanivorax dieselolei</name>
    <dbReference type="NCBI Taxonomy" id="930169"/>
    <lineage>
        <taxon>Bacteria</taxon>
        <taxon>Pseudomonadati</taxon>
        <taxon>Pseudomonadota</taxon>
        <taxon>Gammaproteobacteria</taxon>
        <taxon>Oceanospirillales</taxon>
        <taxon>Alcanivoracaceae</taxon>
        <taxon>Alloalcanivorax</taxon>
    </lineage>
</organism>
<feature type="transmembrane region" description="Helical" evidence="1">
    <location>
        <begin position="879"/>
        <end position="898"/>
    </location>
</feature>
<evidence type="ECO:0000313" key="4">
    <source>
        <dbReference type="Proteomes" id="UP000006286"/>
    </source>
</evidence>
<dbReference type="InterPro" id="IPR048126">
    <property type="entry name" value="Toxin_VasX"/>
</dbReference>
<evidence type="ECO:0000313" key="3">
    <source>
        <dbReference type="EMBL" id="AFT70477.1"/>
    </source>
</evidence>
<dbReference type="STRING" id="930169.B5T_02203"/>
<dbReference type="HOGENOM" id="CLU_013652_0_0_6"/>
<keyword evidence="1" id="KW-0812">Transmembrane</keyword>
<dbReference type="NCBIfam" id="NF041559">
    <property type="entry name" value="BTH_I2691_fam"/>
    <property type="match status" value="1"/>
</dbReference>
<dbReference type="Pfam" id="PF20249">
    <property type="entry name" value="VasX_N"/>
    <property type="match status" value="1"/>
</dbReference>
<evidence type="ECO:0000256" key="1">
    <source>
        <dbReference type="SAM" id="Phobius"/>
    </source>
</evidence>
<keyword evidence="1" id="KW-0472">Membrane</keyword>